<evidence type="ECO:0000256" key="6">
    <source>
        <dbReference type="ARBA" id="ARBA00022927"/>
    </source>
</evidence>
<dbReference type="PANTHER" id="PTHR43386">
    <property type="entry name" value="OLIGOPEPTIDE TRANSPORT SYSTEM PERMEASE PROTEIN APPC"/>
    <property type="match status" value="1"/>
</dbReference>
<keyword evidence="7 10" id="KW-1133">Transmembrane helix</keyword>
<dbReference type="InterPro" id="IPR000515">
    <property type="entry name" value="MetI-like"/>
</dbReference>
<evidence type="ECO:0000256" key="7">
    <source>
        <dbReference type="ARBA" id="ARBA00022989"/>
    </source>
</evidence>
<feature type="transmembrane region" description="Helical" evidence="10">
    <location>
        <begin position="66"/>
        <end position="90"/>
    </location>
</feature>
<keyword evidence="2 10" id="KW-0813">Transport</keyword>
<keyword evidence="13" id="KW-1185">Reference proteome</keyword>
<comment type="similarity">
    <text evidence="9">Belongs to the binding-protein-dependent transport system permease family. OppBC subfamily.</text>
</comment>
<feature type="transmembrane region" description="Helical" evidence="10">
    <location>
        <begin position="97"/>
        <end position="119"/>
    </location>
</feature>
<organism evidence="12 13">
    <name type="scientific">Occultella gossypii</name>
    <dbReference type="NCBI Taxonomy" id="2800820"/>
    <lineage>
        <taxon>Bacteria</taxon>
        <taxon>Bacillati</taxon>
        <taxon>Actinomycetota</taxon>
        <taxon>Actinomycetes</taxon>
        <taxon>Micrococcales</taxon>
        <taxon>Ruaniaceae</taxon>
        <taxon>Occultella</taxon>
    </lineage>
</organism>
<evidence type="ECO:0000259" key="11">
    <source>
        <dbReference type="PROSITE" id="PS50928"/>
    </source>
</evidence>
<evidence type="ECO:0000313" key="13">
    <source>
        <dbReference type="Proteomes" id="UP000826651"/>
    </source>
</evidence>
<dbReference type="RefSeq" id="WP_249423354.1">
    <property type="nucleotide sequence ID" value="NZ_JAGSHT010000021.1"/>
</dbReference>
<accession>A0ABS7SEF5</accession>
<feature type="transmembrane region" description="Helical" evidence="10">
    <location>
        <begin position="125"/>
        <end position="145"/>
    </location>
</feature>
<proteinExistence type="inferred from homology"/>
<keyword evidence="5" id="KW-0571">Peptide transport</keyword>
<dbReference type="InterPro" id="IPR025966">
    <property type="entry name" value="OppC_N"/>
</dbReference>
<dbReference type="Gene3D" id="1.10.3720.10">
    <property type="entry name" value="MetI-like"/>
    <property type="match status" value="1"/>
</dbReference>
<feature type="domain" description="ABC transmembrane type-1" evidence="11">
    <location>
        <begin position="63"/>
        <end position="251"/>
    </location>
</feature>
<evidence type="ECO:0000256" key="9">
    <source>
        <dbReference type="ARBA" id="ARBA00024202"/>
    </source>
</evidence>
<evidence type="ECO:0000256" key="5">
    <source>
        <dbReference type="ARBA" id="ARBA00022856"/>
    </source>
</evidence>
<evidence type="ECO:0000256" key="10">
    <source>
        <dbReference type="RuleBase" id="RU363032"/>
    </source>
</evidence>
<dbReference type="CDD" id="cd06261">
    <property type="entry name" value="TM_PBP2"/>
    <property type="match status" value="1"/>
</dbReference>
<protein>
    <submittedName>
        <fullName evidence="12">ABC transporter permease</fullName>
    </submittedName>
</protein>
<dbReference type="InterPro" id="IPR050366">
    <property type="entry name" value="BP-dependent_transpt_permease"/>
</dbReference>
<keyword evidence="4 10" id="KW-0812">Transmembrane</keyword>
<dbReference type="EMBL" id="JAGSHT010000021">
    <property type="protein sequence ID" value="MBZ2198738.1"/>
    <property type="molecule type" value="Genomic_DNA"/>
</dbReference>
<keyword evidence="6" id="KW-0653">Protein transport</keyword>
<sequence>MAFISLWVVALLVLVAIFAPLVAPYGTQETDYGHQLAPIGSPGHLLGTDTLGRDILSRLVFGFRTALLVAFAAEVISVLVALVVGLLAGYRGGRADGILMAATDIMYAFPTYLFAVLLVTVFGRSFWSVMAAIAVAGWVTQARLIRAQVMTLKRRDYVEAARSMDAQGPTIAMRYILPNALGPLLVTTSFAVPAAITTEAGLSLLGLGISDMPSWGAMINEGVRYASSAPHMIISPAIAFAVTLLAFTWIGDGIRDAFDITSEARR</sequence>
<gene>
    <name evidence="12" type="ORF">KCQ71_21505</name>
</gene>
<feature type="transmembrane region" description="Helical" evidence="10">
    <location>
        <begin position="184"/>
        <end position="209"/>
    </location>
</feature>
<dbReference type="Pfam" id="PF12911">
    <property type="entry name" value="OppC_N"/>
    <property type="match status" value="1"/>
</dbReference>
<dbReference type="Proteomes" id="UP000826651">
    <property type="component" value="Unassembled WGS sequence"/>
</dbReference>
<dbReference type="Pfam" id="PF00528">
    <property type="entry name" value="BPD_transp_1"/>
    <property type="match status" value="1"/>
</dbReference>
<evidence type="ECO:0000256" key="4">
    <source>
        <dbReference type="ARBA" id="ARBA00022692"/>
    </source>
</evidence>
<name>A0ABS7SEF5_9MICO</name>
<evidence type="ECO:0000256" key="8">
    <source>
        <dbReference type="ARBA" id="ARBA00023136"/>
    </source>
</evidence>
<comment type="subcellular location">
    <subcellularLocation>
        <location evidence="1 10">Cell membrane</location>
        <topology evidence="1 10">Multi-pass membrane protein</topology>
    </subcellularLocation>
</comment>
<keyword evidence="8 10" id="KW-0472">Membrane</keyword>
<evidence type="ECO:0000256" key="2">
    <source>
        <dbReference type="ARBA" id="ARBA00022448"/>
    </source>
</evidence>
<dbReference type="InterPro" id="IPR035906">
    <property type="entry name" value="MetI-like_sf"/>
</dbReference>
<keyword evidence="3" id="KW-1003">Cell membrane</keyword>
<evidence type="ECO:0000256" key="3">
    <source>
        <dbReference type="ARBA" id="ARBA00022475"/>
    </source>
</evidence>
<feature type="transmembrane region" description="Helical" evidence="10">
    <location>
        <begin position="229"/>
        <end position="250"/>
    </location>
</feature>
<dbReference type="SUPFAM" id="SSF161098">
    <property type="entry name" value="MetI-like"/>
    <property type="match status" value="1"/>
</dbReference>
<evidence type="ECO:0000256" key="1">
    <source>
        <dbReference type="ARBA" id="ARBA00004651"/>
    </source>
</evidence>
<dbReference type="PROSITE" id="PS50928">
    <property type="entry name" value="ABC_TM1"/>
    <property type="match status" value="1"/>
</dbReference>
<reference evidence="12 13" key="1">
    <citation type="submission" date="2021-04" db="EMBL/GenBank/DDBJ databases">
        <title>Ruania sp. nov., isolated from sandy soil of mangrove forest.</title>
        <authorList>
            <person name="Ge X."/>
            <person name="Huang R."/>
            <person name="Liu W."/>
        </authorList>
    </citation>
    <scope>NUCLEOTIDE SEQUENCE [LARGE SCALE GENOMIC DNA]</scope>
    <source>
        <strain evidence="12 13">N2-46</strain>
    </source>
</reference>
<comment type="caution">
    <text evidence="12">The sequence shown here is derived from an EMBL/GenBank/DDBJ whole genome shotgun (WGS) entry which is preliminary data.</text>
</comment>
<evidence type="ECO:0000313" key="12">
    <source>
        <dbReference type="EMBL" id="MBZ2198738.1"/>
    </source>
</evidence>
<dbReference type="PANTHER" id="PTHR43386:SF24">
    <property type="entry name" value="OLIGOPEPTIDE TRANSPORT SYSTEM PERMEASE PROTEIN AMID"/>
    <property type="match status" value="1"/>
</dbReference>